<reference evidence="2" key="2">
    <citation type="submission" date="2015-01" db="EMBL/GenBank/DDBJ databases">
        <title>Evolutionary Origins and Diversification of the Mycorrhizal Mutualists.</title>
        <authorList>
            <consortium name="DOE Joint Genome Institute"/>
            <consortium name="Mycorrhizal Genomics Consortium"/>
            <person name="Kohler A."/>
            <person name="Kuo A."/>
            <person name="Nagy L.G."/>
            <person name="Floudas D."/>
            <person name="Copeland A."/>
            <person name="Barry K.W."/>
            <person name="Cichocki N."/>
            <person name="Veneault-Fourrey C."/>
            <person name="LaButti K."/>
            <person name="Lindquist E.A."/>
            <person name="Lipzen A."/>
            <person name="Lundell T."/>
            <person name="Morin E."/>
            <person name="Murat C."/>
            <person name="Riley R."/>
            <person name="Ohm R."/>
            <person name="Sun H."/>
            <person name="Tunlid A."/>
            <person name="Henrissat B."/>
            <person name="Grigoriev I.V."/>
            <person name="Hibbett D.S."/>
            <person name="Martin F."/>
        </authorList>
    </citation>
    <scope>NUCLEOTIDE SEQUENCE [LARGE SCALE GENOMIC DNA]</scope>
    <source>
        <strain evidence="2">F 1598</strain>
    </source>
</reference>
<reference evidence="1 2" key="1">
    <citation type="submission" date="2014-04" db="EMBL/GenBank/DDBJ databases">
        <authorList>
            <consortium name="DOE Joint Genome Institute"/>
            <person name="Kuo A."/>
            <person name="Tarkka M."/>
            <person name="Buscot F."/>
            <person name="Kohler A."/>
            <person name="Nagy L.G."/>
            <person name="Floudas D."/>
            <person name="Copeland A."/>
            <person name="Barry K.W."/>
            <person name="Cichocki N."/>
            <person name="Veneault-Fourrey C."/>
            <person name="LaButti K."/>
            <person name="Lindquist E.A."/>
            <person name="Lipzen A."/>
            <person name="Lundell T."/>
            <person name="Morin E."/>
            <person name="Murat C."/>
            <person name="Sun H."/>
            <person name="Tunlid A."/>
            <person name="Henrissat B."/>
            <person name="Grigoriev I.V."/>
            <person name="Hibbett D.S."/>
            <person name="Martin F."/>
            <person name="Nordberg H.P."/>
            <person name="Cantor M.N."/>
            <person name="Hua S.X."/>
        </authorList>
    </citation>
    <scope>NUCLEOTIDE SEQUENCE [LARGE SCALE GENOMIC DNA]</scope>
    <source>
        <strain evidence="1 2">F 1598</strain>
    </source>
</reference>
<organism evidence="1 2">
    <name type="scientific">Piloderma croceum (strain F 1598)</name>
    <dbReference type="NCBI Taxonomy" id="765440"/>
    <lineage>
        <taxon>Eukaryota</taxon>
        <taxon>Fungi</taxon>
        <taxon>Dikarya</taxon>
        <taxon>Basidiomycota</taxon>
        <taxon>Agaricomycotina</taxon>
        <taxon>Agaricomycetes</taxon>
        <taxon>Agaricomycetidae</taxon>
        <taxon>Atheliales</taxon>
        <taxon>Atheliaceae</taxon>
        <taxon>Piloderma</taxon>
    </lineage>
</organism>
<gene>
    <name evidence="1" type="ORF">PILCRDRAFT_608697</name>
</gene>
<sequence length="65" mass="7461">MLTMLFKTTYLRCHLQPEIAGYSSNKQKMCGLPSTLNTQRHAYYTCTQPPAFGRARTESNLRYGL</sequence>
<name>A0A0C3EYZ3_PILCF</name>
<evidence type="ECO:0000313" key="1">
    <source>
        <dbReference type="EMBL" id="KIM77765.1"/>
    </source>
</evidence>
<proteinExistence type="predicted"/>
<protein>
    <submittedName>
        <fullName evidence="1">Uncharacterized protein</fullName>
    </submittedName>
</protein>
<evidence type="ECO:0000313" key="2">
    <source>
        <dbReference type="Proteomes" id="UP000054166"/>
    </source>
</evidence>
<dbReference type="AlphaFoldDB" id="A0A0C3EYZ3"/>
<accession>A0A0C3EYZ3</accession>
<keyword evidence="2" id="KW-1185">Reference proteome</keyword>
<dbReference type="Proteomes" id="UP000054166">
    <property type="component" value="Unassembled WGS sequence"/>
</dbReference>
<dbReference type="EMBL" id="KN833021">
    <property type="protein sequence ID" value="KIM77765.1"/>
    <property type="molecule type" value="Genomic_DNA"/>
</dbReference>
<dbReference type="InParanoid" id="A0A0C3EYZ3"/>
<dbReference type="HOGENOM" id="CLU_2850513_0_0_1"/>